<dbReference type="Pfam" id="PF06114">
    <property type="entry name" value="Peptidase_M78"/>
    <property type="match status" value="1"/>
</dbReference>
<dbReference type="AlphaFoldDB" id="A0A927MPQ4"/>
<reference evidence="3" key="1">
    <citation type="submission" date="2020-10" db="EMBL/GenBank/DDBJ databases">
        <title>Sequencing the genomes of 1000 actinobacteria strains.</title>
        <authorList>
            <person name="Klenk H.-P."/>
        </authorList>
    </citation>
    <scope>NUCLEOTIDE SEQUENCE</scope>
    <source>
        <strain evidence="3">DSM 45354</strain>
    </source>
</reference>
<dbReference type="CDD" id="cd00093">
    <property type="entry name" value="HTH_XRE"/>
    <property type="match status" value="1"/>
</dbReference>
<organism evidence="3 4">
    <name type="scientific">Actinopolymorpha pittospori</name>
    <dbReference type="NCBI Taxonomy" id="648752"/>
    <lineage>
        <taxon>Bacteria</taxon>
        <taxon>Bacillati</taxon>
        <taxon>Actinomycetota</taxon>
        <taxon>Actinomycetes</taxon>
        <taxon>Propionibacteriales</taxon>
        <taxon>Actinopolymorphaceae</taxon>
        <taxon>Actinopolymorpha</taxon>
    </lineage>
</organism>
<dbReference type="InterPro" id="IPR001387">
    <property type="entry name" value="Cro/C1-type_HTH"/>
</dbReference>
<evidence type="ECO:0000256" key="1">
    <source>
        <dbReference type="ARBA" id="ARBA00007227"/>
    </source>
</evidence>
<dbReference type="Gene3D" id="1.10.10.2910">
    <property type="match status" value="1"/>
</dbReference>
<sequence>MGRVDSWEQVGSRIREARVAAGFSQGQLAGQLGIDRSALVRVESGQRQVSALELFRLSEILGVPVAHFVSTPPAAIVSLRADLDDDAQPVARERYRFDAMLEAHARDADFLRAQGYLRTGTSLPPQSVTQSSEARQLALTARRTAGFGTGPLPGIAQVADTFGLYLLVLDLPGEGASLRLDDDQFGVAVLGGRAPAGRRRFTAAHELGHHLLGDEYQSDIGVAAGRDEREALIDTFAAEFLLPESETASQWEQLSGTPRERLVKLAASFRVSWSAAVRAAARCGALDAEEARLLRAQAPQRGDFLAVCGVEPTEDLVSGQTSPMWSRAVLAAYRDGVVTPERTVELLHGALGEADLPDRNGQLEP</sequence>
<dbReference type="PROSITE" id="PS50943">
    <property type="entry name" value="HTH_CROC1"/>
    <property type="match status" value="1"/>
</dbReference>
<dbReference type="SMART" id="SM00530">
    <property type="entry name" value="HTH_XRE"/>
    <property type="match status" value="1"/>
</dbReference>
<dbReference type="GO" id="GO:0003677">
    <property type="term" value="F:DNA binding"/>
    <property type="evidence" value="ECO:0007669"/>
    <property type="project" value="InterPro"/>
</dbReference>
<dbReference type="InterPro" id="IPR010982">
    <property type="entry name" value="Lambda_DNA-bd_dom_sf"/>
</dbReference>
<dbReference type="Gene3D" id="1.10.260.40">
    <property type="entry name" value="lambda repressor-like DNA-binding domains"/>
    <property type="match status" value="1"/>
</dbReference>
<gene>
    <name evidence="3" type="ORF">HEB94_001444</name>
</gene>
<dbReference type="RefSeq" id="WP_202896182.1">
    <property type="nucleotide sequence ID" value="NZ_JADBEM010000001.1"/>
</dbReference>
<dbReference type="InterPro" id="IPR010359">
    <property type="entry name" value="IrrE_HExxH"/>
</dbReference>
<dbReference type="EMBL" id="JADBEM010000001">
    <property type="protein sequence ID" value="MBE1604596.1"/>
    <property type="molecule type" value="Genomic_DNA"/>
</dbReference>
<comment type="similarity">
    <text evidence="1">Belongs to the short-chain fatty acyl-CoA assimilation regulator (ScfR) family.</text>
</comment>
<dbReference type="Pfam" id="PF01381">
    <property type="entry name" value="HTH_3"/>
    <property type="match status" value="1"/>
</dbReference>
<evidence type="ECO:0000313" key="3">
    <source>
        <dbReference type="EMBL" id="MBE1604596.1"/>
    </source>
</evidence>
<dbReference type="PANTHER" id="PTHR43236">
    <property type="entry name" value="ANTITOXIN HIGA1"/>
    <property type="match status" value="1"/>
</dbReference>
<dbReference type="SUPFAM" id="SSF47413">
    <property type="entry name" value="lambda repressor-like DNA-binding domains"/>
    <property type="match status" value="1"/>
</dbReference>
<accession>A0A927MPQ4</accession>
<evidence type="ECO:0000313" key="4">
    <source>
        <dbReference type="Proteomes" id="UP000638648"/>
    </source>
</evidence>
<feature type="domain" description="HTH cro/C1-type" evidence="2">
    <location>
        <begin position="14"/>
        <end position="68"/>
    </location>
</feature>
<keyword evidence="4" id="KW-1185">Reference proteome</keyword>
<name>A0A927MPQ4_9ACTN</name>
<dbReference type="InterPro" id="IPR052345">
    <property type="entry name" value="Rad_response_metalloprotease"/>
</dbReference>
<comment type="caution">
    <text evidence="3">The sequence shown here is derived from an EMBL/GenBank/DDBJ whole genome shotgun (WGS) entry which is preliminary data.</text>
</comment>
<evidence type="ECO:0000259" key="2">
    <source>
        <dbReference type="PROSITE" id="PS50943"/>
    </source>
</evidence>
<proteinExistence type="inferred from homology"/>
<dbReference type="PANTHER" id="PTHR43236:SF1">
    <property type="entry name" value="BLL7220 PROTEIN"/>
    <property type="match status" value="1"/>
</dbReference>
<dbReference type="Proteomes" id="UP000638648">
    <property type="component" value="Unassembled WGS sequence"/>
</dbReference>
<protein>
    <submittedName>
        <fullName evidence="3">Zn-dependent peptidase ImmA (M78 family)/transcriptional regulator with XRE-family HTH domain</fullName>
    </submittedName>
</protein>